<gene>
    <name evidence="1" type="ORF">GXW79_01475</name>
</gene>
<name>A0AAF1KKN4_9PROT</name>
<protein>
    <submittedName>
        <fullName evidence="1">DUF1499 domain-containing protein</fullName>
    </submittedName>
</protein>
<dbReference type="AlphaFoldDB" id="A0AAF1KKN4"/>
<accession>A0AAF1KKN4</accession>
<evidence type="ECO:0000313" key="2">
    <source>
        <dbReference type="Proteomes" id="UP001196068"/>
    </source>
</evidence>
<comment type="caution">
    <text evidence="1">The sequence shown here is derived from an EMBL/GenBank/DDBJ whole genome shotgun (WGS) entry which is preliminary data.</text>
</comment>
<keyword evidence="2" id="KW-1185">Reference proteome</keyword>
<dbReference type="EMBL" id="JAAEDH010000001">
    <property type="protein sequence ID" value="MBR0653741.1"/>
    <property type="molecule type" value="Genomic_DNA"/>
</dbReference>
<dbReference type="Pfam" id="PF07386">
    <property type="entry name" value="DUF1499"/>
    <property type="match status" value="1"/>
</dbReference>
<dbReference type="InterPro" id="IPR010865">
    <property type="entry name" value="DUF1499"/>
</dbReference>
<dbReference type="Proteomes" id="UP001196068">
    <property type="component" value="Unassembled WGS sequence"/>
</dbReference>
<reference evidence="1" key="2">
    <citation type="journal article" date="2021" name="Syst. Appl. Microbiol.">
        <title>Roseomonas hellenica sp. nov., isolated from roots of wild-growing Alkanna tinctoria.</title>
        <authorList>
            <person name="Rat A."/>
            <person name="Naranjo H.D."/>
            <person name="Lebbe L."/>
            <person name="Cnockaert M."/>
            <person name="Krigas N."/>
            <person name="Grigoriadou K."/>
            <person name="Maloupa E."/>
            <person name="Willems A."/>
        </authorList>
    </citation>
    <scope>NUCLEOTIDE SEQUENCE</scope>
    <source>
        <strain evidence="1">LMG 28251</strain>
    </source>
</reference>
<sequence>MTSPLVLFRHSASGIEATPVDFDAFTMPSSPNTCLAAPHGSPLPAHLRIPPVPMGMDAAWAALNRVADGRPRCFPLYAWPERRQAQWVERSSVMNFPDIIVAHLIPGQGNTGLILYSRSLFGHSDFGMNRRRVTEWLAVLDAQPPSP</sequence>
<evidence type="ECO:0000313" key="1">
    <source>
        <dbReference type="EMBL" id="MBR0653741.1"/>
    </source>
</evidence>
<dbReference type="RefSeq" id="WP_211872430.1">
    <property type="nucleotide sequence ID" value="NZ_JAAEDH010000001.1"/>
</dbReference>
<organism evidence="1 2">
    <name type="scientific">Plastoroseomonas arctica</name>
    <dbReference type="NCBI Taxonomy" id="1509237"/>
    <lineage>
        <taxon>Bacteria</taxon>
        <taxon>Pseudomonadati</taxon>
        <taxon>Pseudomonadota</taxon>
        <taxon>Alphaproteobacteria</taxon>
        <taxon>Acetobacterales</taxon>
        <taxon>Acetobacteraceae</taxon>
        <taxon>Plastoroseomonas</taxon>
    </lineage>
</organism>
<reference evidence="1" key="1">
    <citation type="submission" date="2020-01" db="EMBL/GenBank/DDBJ databases">
        <authorList>
            <person name="Rat A."/>
        </authorList>
    </citation>
    <scope>NUCLEOTIDE SEQUENCE</scope>
    <source>
        <strain evidence="1">LMG 28251</strain>
    </source>
</reference>
<proteinExistence type="predicted"/>